<evidence type="ECO:0000259" key="3">
    <source>
        <dbReference type="PROSITE" id="PS50076"/>
    </source>
</evidence>
<dbReference type="AlphaFoldDB" id="A0A0P9F3J9"/>
<reference evidence="4 5" key="1">
    <citation type="submission" date="2015-09" db="EMBL/GenBank/DDBJ databases">
        <title>Draft genome sequence of Kouleothrix aurantiaca JCM 19913.</title>
        <authorList>
            <person name="Hemp J."/>
        </authorList>
    </citation>
    <scope>NUCLEOTIDE SEQUENCE [LARGE SCALE GENOMIC DNA]</scope>
    <source>
        <strain evidence="4 5">COM-B</strain>
    </source>
</reference>
<dbReference type="Proteomes" id="UP000050509">
    <property type="component" value="Unassembled WGS sequence"/>
</dbReference>
<gene>
    <name evidence="4" type="ORF">SE17_23185</name>
</gene>
<sequence length="343" mass="36841">MQVHPRADAAAIDAAYARLSERYDPAKLDGAADELLELARARRDAIERAYAVLRDPTLRERYDAEQRAAQQPSDKQQGEASPVVGRQSSVVNTDTPLDYRPLPPARRQERAKGSAEPTLAPSMPGRAAPARPASRLAQRLTLPVTLGAVLALIITASLFVTGGGGPPAPTPTPTVSQFDIYESSIPQAQAFAEQNPKNAQAWIDLGNVLYDSAQIVREQAPESPVYQQRLGRWLQATNAYSQALALEPGNAPARADMGASSCFYGAGTGDQTFVRQGLAEVERAASAAPDDARVLLSMGHCLVSTAPPQTDEAIKTWQRIIDRNPSSPLVGQAQLLIAKYKTK</sequence>
<evidence type="ECO:0000313" key="5">
    <source>
        <dbReference type="Proteomes" id="UP000050509"/>
    </source>
</evidence>
<dbReference type="PROSITE" id="PS50076">
    <property type="entry name" value="DNAJ_2"/>
    <property type="match status" value="1"/>
</dbReference>
<feature type="region of interest" description="Disordered" evidence="1">
    <location>
        <begin position="63"/>
        <end position="132"/>
    </location>
</feature>
<dbReference type="EMBL" id="LJCR01001075">
    <property type="protein sequence ID" value="KPV51095.1"/>
    <property type="molecule type" value="Genomic_DNA"/>
</dbReference>
<protein>
    <recommendedName>
        <fullName evidence="3">J domain-containing protein</fullName>
    </recommendedName>
</protein>
<feature type="domain" description="J" evidence="3">
    <location>
        <begin position="1"/>
        <end position="66"/>
    </location>
</feature>
<evidence type="ECO:0000256" key="1">
    <source>
        <dbReference type="SAM" id="MobiDB-lite"/>
    </source>
</evidence>
<dbReference type="Gene3D" id="1.10.287.110">
    <property type="entry name" value="DnaJ domain"/>
    <property type="match status" value="1"/>
</dbReference>
<dbReference type="Gene3D" id="1.25.40.10">
    <property type="entry name" value="Tetratricopeptide repeat domain"/>
    <property type="match status" value="2"/>
</dbReference>
<keyword evidence="2" id="KW-0812">Transmembrane</keyword>
<dbReference type="InterPro" id="IPR011990">
    <property type="entry name" value="TPR-like_helical_dom_sf"/>
</dbReference>
<proteinExistence type="predicted"/>
<dbReference type="SUPFAM" id="SSF48452">
    <property type="entry name" value="TPR-like"/>
    <property type="match status" value="1"/>
</dbReference>
<organism evidence="4 5">
    <name type="scientific">Kouleothrix aurantiaca</name>
    <dbReference type="NCBI Taxonomy" id="186479"/>
    <lineage>
        <taxon>Bacteria</taxon>
        <taxon>Bacillati</taxon>
        <taxon>Chloroflexota</taxon>
        <taxon>Chloroflexia</taxon>
        <taxon>Chloroflexales</taxon>
        <taxon>Roseiflexineae</taxon>
        <taxon>Roseiflexaceae</taxon>
        <taxon>Kouleothrix</taxon>
    </lineage>
</organism>
<name>A0A0P9F3J9_9CHLR</name>
<evidence type="ECO:0000313" key="4">
    <source>
        <dbReference type="EMBL" id="KPV51095.1"/>
    </source>
</evidence>
<keyword evidence="5" id="KW-1185">Reference proteome</keyword>
<keyword evidence="2" id="KW-0472">Membrane</keyword>
<dbReference type="InterPro" id="IPR001623">
    <property type="entry name" value="DnaJ_domain"/>
</dbReference>
<keyword evidence="2" id="KW-1133">Transmembrane helix</keyword>
<feature type="transmembrane region" description="Helical" evidence="2">
    <location>
        <begin position="140"/>
        <end position="160"/>
    </location>
</feature>
<dbReference type="SUPFAM" id="SSF46565">
    <property type="entry name" value="Chaperone J-domain"/>
    <property type="match status" value="1"/>
</dbReference>
<dbReference type="InterPro" id="IPR036869">
    <property type="entry name" value="J_dom_sf"/>
</dbReference>
<comment type="caution">
    <text evidence="4">The sequence shown here is derived from an EMBL/GenBank/DDBJ whole genome shotgun (WGS) entry which is preliminary data.</text>
</comment>
<feature type="compositionally biased region" description="Polar residues" evidence="1">
    <location>
        <begin position="68"/>
        <end position="79"/>
    </location>
</feature>
<feature type="compositionally biased region" description="Polar residues" evidence="1">
    <location>
        <begin position="86"/>
        <end position="95"/>
    </location>
</feature>
<evidence type="ECO:0000256" key="2">
    <source>
        <dbReference type="SAM" id="Phobius"/>
    </source>
</evidence>
<dbReference type="PATRIC" id="fig|186479.3.peg.348"/>
<feature type="compositionally biased region" description="Low complexity" evidence="1">
    <location>
        <begin position="120"/>
        <end position="132"/>
    </location>
</feature>
<accession>A0A0P9F3J9</accession>